<name>A0ABD0W006_UMBPY</name>
<sequence length="1361" mass="149711">MVSLQQHFSSMEETVKSLLQSQQTMECPSVDPLDLMKAYKDKLLEEMWKQKDSLEGPPPLVTERKPCSPEAGGSGQEEDSDKTKSILERLQTLEAENSALTMENDNQRKQYERCLDEVANQVVQALLTQKDLKEECVKLRTRVFDLEQQNRILTVLFQQRIKTSIRPISQEIQRNGKTGVSAGRWPSLLSLTCPRSSCSGSEASLSSACSEYSSGSHTWAEGRGYSKQSAINREKRMSAGSVSSNHSVPAEHPDLSWKEGHILKGLKRLQMRSPAPKETSSLASTSHFKDCMTSNEGIYSFGAKCGAQGGVSKLALIKGKPFKPGAGVSTLISDSDDADDESPQSSTRECCEEPTKEILHLQVESVSGSTDSNSQEEPVRLVKSSSKTLLHIKDALLMEGVPLRPTETPANVGGLENTNRLEKDNQSAFTKWNIKDSCNLRSESFKHLQDQVTGNDLKSVSSDVTQPIQHVAARALNWDSEARHRSVSMDRKHYRDQKSQIGVDIKDHNILESRQRKAKPKVCDSARKAFILRSKSADGSQDQAKLHQPLHQKLIKVNQRYKNPFRPSGSGRKTDLSKEPGPENGTVQIDEKDDKAARTSGSPESTIQSSPSSSPQKLVKVLKPPGVKDCPNSFFKVSQSVSKLPTRNDCVVNGPKSNSSASSPLKQRQPDQHSDIPSTDIRSLSPPPPPGRTTSLLVRPGYDSLPQVHKPVIQPQTSSTVKATTSSNSSYYSSVLQMPPHVPNQIEDTRYMASKMGVDVSPKQVPAKVYHPLQTSTAIQEAKETDSSQSVMSRIVAPPSHQEDSVPCNREPLSKDQLPLATESILSHGVARNSHHSVTRAMKSSLPVVFKTNDTSPNLSNNLSGNTATKGMQTFDTFNQDTYTRPMMHCVNAAVAKAKARRKLETRCSSLEEPAVPPPVAENSVNLDWGFDEEGWLFKRSVSVSTKPPLHPIMGMNGAKARSQSFGARYMDRPNISRSGKARTQIKTNSGSSLNSLGDVLRGSMSCSNSYHCPMTRTQINNFVIEEGFPKMSHLGDRFGVNQQRVNSLSYLQTEKEPSGSFCESNHGESERKTTISTIEEKVMMGIEENLQKSQEQEKTNETKQKSGSSLANWFGFRKSKLPAPGGKKGDTPKIKEEKKEPKLGALLGGKHAKSEKKKERRKSEGHRMDGYVAKRDSQDAMVLCLSMTTQGVPVNSDLQGQTNICEDTKTHRMYLRTDKDNGTELKSPSQDHILGSSSKMQTLDSGIGTFPLLDTSLFSTLHPLPKSPSAQGHPLNPPSFQISQYTLPLWKVPSDCPCSQPGLTNSSLYDTTVTVIQSVPYPTVACLQPNQSLSEPFVTCGSVCDTQSRLPRLASAVRMT</sequence>
<feature type="region of interest" description="Disordered" evidence="2">
    <location>
        <begin position="484"/>
        <end position="523"/>
    </location>
</feature>
<feature type="region of interest" description="Disordered" evidence="2">
    <location>
        <begin position="554"/>
        <end position="632"/>
    </location>
</feature>
<feature type="compositionally biased region" description="Polar residues" evidence="2">
    <location>
        <begin position="655"/>
        <end position="666"/>
    </location>
</feature>
<feature type="compositionally biased region" description="Basic and acidic residues" evidence="2">
    <location>
        <begin position="1128"/>
        <end position="1143"/>
    </location>
</feature>
<evidence type="ECO:0000256" key="2">
    <source>
        <dbReference type="SAM" id="MobiDB-lite"/>
    </source>
</evidence>
<keyword evidence="5" id="KW-1185">Reference proteome</keyword>
<dbReference type="InterPro" id="IPR032769">
    <property type="entry name" value="NCKAP5_C"/>
</dbReference>
<evidence type="ECO:0000313" key="4">
    <source>
        <dbReference type="EMBL" id="KAL0964049.1"/>
    </source>
</evidence>
<feature type="compositionally biased region" description="Polar residues" evidence="2">
    <location>
        <begin position="714"/>
        <end position="725"/>
    </location>
</feature>
<keyword evidence="1" id="KW-0175">Coiled coil</keyword>
<feature type="region of interest" description="Disordered" evidence="2">
    <location>
        <begin position="1093"/>
        <end position="1168"/>
    </location>
</feature>
<feature type="coiled-coil region" evidence="1">
    <location>
        <begin position="90"/>
        <end position="149"/>
    </location>
</feature>
<accession>A0ABD0W006</accession>
<dbReference type="Pfam" id="PF15246">
    <property type="entry name" value="NCKAP5"/>
    <property type="match status" value="2"/>
</dbReference>
<evidence type="ECO:0000313" key="5">
    <source>
        <dbReference type="Proteomes" id="UP001557470"/>
    </source>
</evidence>
<feature type="compositionally biased region" description="Basic and acidic residues" evidence="2">
    <location>
        <begin position="572"/>
        <end position="581"/>
    </location>
</feature>
<feature type="compositionally biased region" description="Low complexity" evidence="2">
    <location>
        <begin position="600"/>
        <end position="628"/>
    </location>
</feature>
<feature type="region of interest" description="Disordered" evidence="2">
    <location>
        <begin position="51"/>
        <end position="83"/>
    </location>
</feature>
<dbReference type="Proteomes" id="UP001557470">
    <property type="component" value="Unassembled WGS sequence"/>
</dbReference>
<evidence type="ECO:0000259" key="3">
    <source>
        <dbReference type="Pfam" id="PF15246"/>
    </source>
</evidence>
<protein>
    <recommendedName>
        <fullName evidence="3">Nck-associated protein 5 C-terminal domain-containing protein</fullName>
    </recommendedName>
</protein>
<comment type="caution">
    <text evidence="4">The sequence shown here is derived from an EMBL/GenBank/DDBJ whole genome shotgun (WGS) entry which is preliminary data.</text>
</comment>
<evidence type="ECO:0000256" key="1">
    <source>
        <dbReference type="SAM" id="Coils"/>
    </source>
</evidence>
<proteinExistence type="predicted"/>
<feature type="compositionally biased region" description="Basic residues" evidence="2">
    <location>
        <begin position="1151"/>
        <end position="1161"/>
    </location>
</feature>
<dbReference type="PANTHER" id="PTHR21740:SF0">
    <property type="entry name" value="NCK-ASSOCIATED PROTEIN 5"/>
    <property type="match status" value="1"/>
</dbReference>
<feature type="domain" description="Nck-associated protein 5 C-terminal" evidence="3">
    <location>
        <begin position="1209"/>
        <end position="1276"/>
    </location>
</feature>
<dbReference type="InterPro" id="IPR026163">
    <property type="entry name" value="Nckap5l"/>
</dbReference>
<dbReference type="PANTHER" id="PTHR21740">
    <property type="entry name" value="NCK-ASSOCIATED PROTEIN 5"/>
    <property type="match status" value="1"/>
</dbReference>
<reference evidence="4 5" key="1">
    <citation type="submission" date="2024-06" db="EMBL/GenBank/DDBJ databases">
        <authorList>
            <person name="Pan Q."/>
            <person name="Wen M."/>
            <person name="Jouanno E."/>
            <person name="Zahm M."/>
            <person name="Klopp C."/>
            <person name="Cabau C."/>
            <person name="Louis A."/>
            <person name="Berthelot C."/>
            <person name="Parey E."/>
            <person name="Roest Crollius H."/>
            <person name="Montfort J."/>
            <person name="Robinson-Rechavi M."/>
            <person name="Bouchez O."/>
            <person name="Lampietro C."/>
            <person name="Lopez Roques C."/>
            <person name="Donnadieu C."/>
            <person name="Postlethwait J."/>
            <person name="Bobe J."/>
            <person name="Verreycken H."/>
            <person name="Guiguen Y."/>
        </authorList>
    </citation>
    <scope>NUCLEOTIDE SEQUENCE [LARGE SCALE GENOMIC DNA]</scope>
    <source>
        <strain evidence="4">Up_M1</strain>
        <tissue evidence="4">Testis</tissue>
    </source>
</reference>
<feature type="region of interest" description="Disordered" evidence="2">
    <location>
        <begin position="328"/>
        <end position="353"/>
    </location>
</feature>
<feature type="region of interest" description="Disordered" evidence="2">
    <location>
        <begin position="646"/>
        <end position="725"/>
    </location>
</feature>
<feature type="compositionally biased region" description="Basic and acidic residues" evidence="2">
    <location>
        <begin position="1066"/>
        <end position="1076"/>
    </location>
</feature>
<feature type="region of interest" description="Disordered" evidence="2">
    <location>
        <begin position="1056"/>
        <end position="1076"/>
    </location>
</feature>
<dbReference type="EMBL" id="JAGEUA010000010">
    <property type="protein sequence ID" value="KAL0964049.1"/>
    <property type="molecule type" value="Genomic_DNA"/>
</dbReference>
<feature type="compositionally biased region" description="Basic and acidic residues" evidence="2">
    <location>
        <begin position="1095"/>
        <end position="1105"/>
    </location>
</feature>
<organism evidence="4 5">
    <name type="scientific">Umbra pygmaea</name>
    <name type="common">Eastern mudminnow</name>
    <dbReference type="NCBI Taxonomy" id="75934"/>
    <lineage>
        <taxon>Eukaryota</taxon>
        <taxon>Metazoa</taxon>
        <taxon>Chordata</taxon>
        <taxon>Craniata</taxon>
        <taxon>Vertebrata</taxon>
        <taxon>Euteleostomi</taxon>
        <taxon>Actinopterygii</taxon>
        <taxon>Neopterygii</taxon>
        <taxon>Teleostei</taxon>
        <taxon>Protacanthopterygii</taxon>
        <taxon>Esociformes</taxon>
        <taxon>Umbridae</taxon>
        <taxon>Umbra</taxon>
    </lineage>
</organism>
<gene>
    <name evidence="4" type="ORF">UPYG_G00317610</name>
</gene>
<feature type="domain" description="Nck-associated protein 5 C-terminal" evidence="3">
    <location>
        <begin position="1077"/>
        <end position="1164"/>
    </location>
</feature>